<dbReference type="InterPro" id="IPR002744">
    <property type="entry name" value="MIP18-like"/>
</dbReference>
<gene>
    <name evidence="2" type="ORF">ENS41_02275</name>
</gene>
<dbReference type="Gene3D" id="3.30.300.130">
    <property type="entry name" value="Fe-S cluster assembly (FSCA)"/>
    <property type="match status" value="1"/>
</dbReference>
<dbReference type="PANTHER" id="PTHR42831:SF1">
    <property type="entry name" value="FE-S PROTEIN MATURATION AUXILIARY FACTOR YITW"/>
    <property type="match status" value="1"/>
</dbReference>
<dbReference type="AlphaFoldDB" id="A0A7C4CD64"/>
<dbReference type="EMBL" id="DSUT01000042">
    <property type="protein sequence ID" value="HGK27764.1"/>
    <property type="molecule type" value="Genomic_DNA"/>
</dbReference>
<name>A0A7C4CD64_UNCW3</name>
<dbReference type="InterPro" id="IPR052339">
    <property type="entry name" value="Fe-S_Maturation_MIP18"/>
</dbReference>
<comment type="caution">
    <text evidence="2">The sequence shown here is derived from an EMBL/GenBank/DDBJ whole genome shotgun (WGS) entry which is preliminary data.</text>
</comment>
<protein>
    <submittedName>
        <fullName evidence="2">DUF59 domain-containing protein</fullName>
    </submittedName>
</protein>
<feature type="domain" description="MIP18 family-like" evidence="1">
    <location>
        <begin position="67"/>
        <end position="135"/>
    </location>
</feature>
<dbReference type="SUPFAM" id="SSF117916">
    <property type="entry name" value="Fe-S cluster assembly (FSCA) domain-like"/>
    <property type="match status" value="1"/>
</dbReference>
<dbReference type="PANTHER" id="PTHR42831">
    <property type="entry name" value="FE-S PROTEIN MATURATION AUXILIARY FACTOR YITW"/>
    <property type="match status" value="1"/>
</dbReference>
<evidence type="ECO:0000259" key="1">
    <source>
        <dbReference type="Pfam" id="PF01883"/>
    </source>
</evidence>
<sequence>MPPGGRARLFATLFLVIAGLSLVALPRFLRSRHIASFSGLRPIAFRAAGLAPFCRPDTNASCPDSTRIAQALASVPDPELPLNIVELGLVQKIATDASGRVEVVIGLTTPLCPYGAELARAALDAVVRIPGVCSAVVSVDPQAVWDPARVSEEIRYRLSLIPRQ</sequence>
<dbReference type="InterPro" id="IPR034904">
    <property type="entry name" value="FSCA_dom_sf"/>
</dbReference>
<reference evidence="2" key="1">
    <citation type="journal article" date="2020" name="mSystems">
        <title>Genome- and Community-Level Interaction Insights into Carbon Utilization and Element Cycling Functions of Hydrothermarchaeota in Hydrothermal Sediment.</title>
        <authorList>
            <person name="Zhou Z."/>
            <person name="Liu Y."/>
            <person name="Xu W."/>
            <person name="Pan J."/>
            <person name="Luo Z.H."/>
            <person name="Li M."/>
        </authorList>
    </citation>
    <scope>NUCLEOTIDE SEQUENCE [LARGE SCALE GENOMIC DNA]</scope>
    <source>
        <strain evidence="2">SpSt-488</strain>
    </source>
</reference>
<dbReference type="Pfam" id="PF01883">
    <property type="entry name" value="FeS_assembly_P"/>
    <property type="match status" value="1"/>
</dbReference>
<proteinExistence type="predicted"/>
<evidence type="ECO:0000313" key="2">
    <source>
        <dbReference type="EMBL" id="HGK27764.1"/>
    </source>
</evidence>
<accession>A0A7C4CD64</accession>
<organism evidence="2">
    <name type="scientific">candidate division WOR-3 bacterium</name>
    <dbReference type="NCBI Taxonomy" id="2052148"/>
    <lineage>
        <taxon>Bacteria</taxon>
        <taxon>Bacteria division WOR-3</taxon>
    </lineage>
</organism>